<dbReference type="InterPro" id="IPR011332">
    <property type="entry name" value="Ribosomal_zn-bd"/>
</dbReference>
<dbReference type="InterPro" id="IPR001975">
    <property type="entry name" value="Ribosomal_eL40_dom"/>
</dbReference>
<dbReference type="Pfam" id="PF01020">
    <property type="entry name" value="Ribosomal_L40e"/>
    <property type="match status" value="1"/>
</dbReference>
<feature type="domain" description="Large ribosomal subunit protein eL40" evidence="3">
    <location>
        <begin position="17"/>
        <end position="63"/>
    </location>
</feature>
<dbReference type="SMART" id="SM01377">
    <property type="entry name" value="Ribosomal_L40e"/>
    <property type="match status" value="1"/>
</dbReference>
<comment type="caution">
    <text evidence="4">The sequence shown here is derived from an EMBL/GenBank/DDBJ whole genome shotgun (WGS) entry which is preliminary data.</text>
</comment>
<keyword evidence="2" id="KW-0687">Ribonucleoprotein</keyword>
<dbReference type="Gene3D" id="4.10.1060.50">
    <property type="match status" value="1"/>
</dbReference>
<name>A0ABD3EC14_9LAMI</name>
<evidence type="ECO:0000313" key="4">
    <source>
        <dbReference type="EMBL" id="KAL3651277.1"/>
    </source>
</evidence>
<dbReference type="GO" id="GO:0005840">
    <property type="term" value="C:ribosome"/>
    <property type="evidence" value="ECO:0007669"/>
    <property type="project" value="UniProtKB-KW"/>
</dbReference>
<evidence type="ECO:0000256" key="2">
    <source>
        <dbReference type="ARBA" id="ARBA00023274"/>
    </source>
</evidence>
<protein>
    <submittedName>
        <fullName evidence="4">Ubiquitin-60S ribosomal protein L40</fullName>
    </submittedName>
</protein>
<dbReference type="InterPro" id="IPR038587">
    <property type="entry name" value="Ribosomal_eL40_sf"/>
</dbReference>
<proteinExistence type="predicted"/>
<evidence type="ECO:0000313" key="5">
    <source>
        <dbReference type="Proteomes" id="UP001632038"/>
    </source>
</evidence>
<dbReference type="EMBL" id="JAVIJP010000006">
    <property type="protein sequence ID" value="KAL3651277.1"/>
    <property type="molecule type" value="Genomic_DNA"/>
</dbReference>
<sequence length="80" mass="9299">MVAVLMAVLIGGDGRQKSGREAERPAAKVDEDRCYARLHPRAHNCRKKKCGHSNQLRPKKIWFTNEAPNWFQRRLACLRR</sequence>
<keyword evidence="1 4" id="KW-0689">Ribosomal protein</keyword>
<dbReference type="SUPFAM" id="SSF57829">
    <property type="entry name" value="Zn-binding ribosomal proteins"/>
    <property type="match status" value="1"/>
</dbReference>
<dbReference type="GO" id="GO:1990904">
    <property type="term" value="C:ribonucleoprotein complex"/>
    <property type="evidence" value="ECO:0007669"/>
    <property type="project" value="UniProtKB-KW"/>
</dbReference>
<accession>A0ABD3EC14</accession>
<reference evidence="5" key="1">
    <citation type="journal article" date="2024" name="IScience">
        <title>Strigolactones Initiate the Formation of Haustorium-like Structures in Castilleja.</title>
        <authorList>
            <person name="Buerger M."/>
            <person name="Peterson D."/>
            <person name="Chory J."/>
        </authorList>
    </citation>
    <scope>NUCLEOTIDE SEQUENCE [LARGE SCALE GENOMIC DNA]</scope>
</reference>
<dbReference type="AlphaFoldDB" id="A0ABD3EC14"/>
<gene>
    <name evidence="4" type="primary">UBA52_3</name>
    <name evidence="4" type="ORF">CASFOL_004279</name>
</gene>
<organism evidence="4 5">
    <name type="scientific">Castilleja foliolosa</name>
    <dbReference type="NCBI Taxonomy" id="1961234"/>
    <lineage>
        <taxon>Eukaryota</taxon>
        <taxon>Viridiplantae</taxon>
        <taxon>Streptophyta</taxon>
        <taxon>Embryophyta</taxon>
        <taxon>Tracheophyta</taxon>
        <taxon>Spermatophyta</taxon>
        <taxon>Magnoliopsida</taxon>
        <taxon>eudicotyledons</taxon>
        <taxon>Gunneridae</taxon>
        <taxon>Pentapetalae</taxon>
        <taxon>asterids</taxon>
        <taxon>lamiids</taxon>
        <taxon>Lamiales</taxon>
        <taxon>Orobanchaceae</taxon>
        <taxon>Pedicularideae</taxon>
        <taxon>Castillejinae</taxon>
        <taxon>Castilleja</taxon>
    </lineage>
</organism>
<dbReference type="Proteomes" id="UP001632038">
    <property type="component" value="Unassembled WGS sequence"/>
</dbReference>
<evidence type="ECO:0000259" key="3">
    <source>
        <dbReference type="SMART" id="SM01377"/>
    </source>
</evidence>
<keyword evidence="5" id="KW-1185">Reference proteome</keyword>
<evidence type="ECO:0000256" key="1">
    <source>
        <dbReference type="ARBA" id="ARBA00022980"/>
    </source>
</evidence>